<keyword evidence="2" id="KW-0472">Membrane</keyword>
<organism evidence="3 4">
    <name type="scientific">Rhizoctonia solani</name>
    <dbReference type="NCBI Taxonomy" id="456999"/>
    <lineage>
        <taxon>Eukaryota</taxon>
        <taxon>Fungi</taxon>
        <taxon>Dikarya</taxon>
        <taxon>Basidiomycota</taxon>
        <taxon>Agaricomycotina</taxon>
        <taxon>Agaricomycetes</taxon>
        <taxon>Cantharellales</taxon>
        <taxon>Ceratobasidiaceae</taxon>
        <taxon>Rhizoctonia</taxon>
    </lineage>
</organism>
<keyword evidence="2" id="KW-0812">Transmembrane</keyword>
<keyword evidence="2" id="KW-1133">Transmembrane helix</keyword>
<feature type="non-terminal residue" evidence="3">
    <location>
        <position position="562"/>
    </location>
</feature>
<gene>
    <name evidence="3" type="ORF">RHS03_07303</name>
</gene>
<name>A0A8H7HNW0_9AGAM</name>
<dbReference type="EMBL" id="JACYCD010000239">
    <property type="protein sequence ID" value="KAF8699257.1"/>
    <property type="molecule type" value="Genomic_DNA"/>
</dbReference>
<protein>
    <submittedName>
        <fullName evidence="3">Uncharacterized protein</fullName>
    </submittedName>
</protein>
<evidence type="ECO:0000313" key="4">
    <source>
        <dbReference type="Proteomes" id="UP000602905"/>
    </source>
</evidence>
<dbReference type="AlphaFoldDB" id="A0A8H7HNW0"/>
<comment type="caution">
    <text evidence="3">The sequence shown here is derived from an EMBL/GenBank/DDBJ whole genome shotgun (WGS) entry which is preliminary data.</text>
</comment>
<reference evidence="3" key="1">
    <citation type="submission" date="2020-09" db="EMBL/GenBank/DDBJ databases">
        <title>Comparative genome analyses of four rice-infecting Rhizoctonia solani isolates reveal extensive enrichment of homogalacturonan modification genes.</title>
        <authorList>
            <person name="Lee D.-Y."/>
            <person name="Jeon J."/>
            <person name="Kim K.-T."/>
            <person name="Cheong K."/>
            <person name="Song H."/>
            <person name="Choi G."/>
            <person name="Ko J."/>
            <person name="Opiyo S.O."/>
            <person name="Zuo S."/>
            <person name="Madhav S."/>
            <person name="Lee Y.-H."/>
            <person name="Wang G.-L."/>
        </authorList>
    </citation>
    <scope>NUCLEOTIDE SEQUENCE</scope>
    <source>
        <strain evidence="3">AG1-IA WGL</strain>
    </source>
</reference>
<evidence type="ECO:0000256" key="1">
    <source>
        <dbReference type="SAM" id="MobiDB-lite"/>
    </source>
</evidence>
<sequence>MVEVNLITHPDSLLPLVCPTEHGFKALEKYTVCYIFEEPVIEYERKLYPSSQLDIALVWSLAVLVAVIITGLTVFFPPSSIEPLNEADEPYAPSRGRLDPNVSAPTKSFLTPRDLVIDTTNIDVASVSGRGKQSPVGEVTLGPGLNITQTQAQADSGRECVGSSLFIHGSQSDNPGVAVKQGTTGSKELGTIPGSKRGSTGPVHQSSLFNSDWLDLFQTGLNHSASSLVDRFIVLIRYPSIAWFGSGPLLGTLYGRTPTLSIFAISSTDFEDDVKVLADTLMPLYPQNFQLTKLDVNTAFTRIKHEIKKLCSGHQGAPDRHLLIYVTSHGDTNNDMFISVSKRLKESDLFGLFSQLAIVATILVDICREGNTPSISPPEGISVIRSCSLAQKAGTFRIKGLAAPGSCFLNAVMIAACTPNLQHDDDGYRIRLSVQERLDQLIKYLNYRYSERHGKEAKCTRCPSSTDRCPEPTKQTIDWGDARQSTDDLSKLMKSLANSEIAMGVYHWFMENRVFCTVNGIPYPVATEADTAPNLAFQPVHRPPGRAGQLERGAMSPLAISH</sequence>
<feature type="region of interest" description="Disordered" evidence="1">
    <location>
        <begin position="176"/>
        <end position="201"/>
    </location>
</feature>
<feature type="region of interest" description="Disordered" evidence="1">
    <location>
        <begin position="542"/>
        <end position="562"/>
    </location>
</feature>
<proteinExistence type="predicted"/>
<evidence type="ECO:0000313" key="3">
    <source>
        <dbReference type="EMBL" id="KAF8699257.1"/>
    </source>
</evidence>
<dbReference type="OrthoDB" id="3259268at2759"/>
<accession>A0A8H7HNW0</accession>
<evidence type="ECO:0000256" key="2">
    <source>
        <dbReference type="SAM" id="Phobius"/>
    </source>
</evidence>
<feature type="transmembrane region" description="Helical" evidence="2">
    <location>
        <begin position="55"/>
        <end position="76"/>
    </location>
</feature>
<dbReference type="Proteomes" id="UP000602905">
    <property type="component" value="Unassembled WGS sequence"/>
</dbReference>